<evidence type="ECO:0000256" key="5">
    <source>
        <dbReference type="ARBA" id="ARBA00022984"/>
    </source>
</evidence>
<feature type="transmembrane region" description="Helical" evidence="8">
    <location>
        <begin position="89"/>
        <end position="109"/>
    </location>
</feature>
<evidence type="ECO:0000256" key="3">
    <source>
        <dbReference type="ARBA" id="ARBA00022692"/>
    </source>
</evidence>
<evidence type="ECO:0000313" key="9">
    <source>
        <dbReference type="EMBL" id="GCA81962.1"/>
    </source>
</evidence>
<evidence type="ECO:0000256" key="2">
    <source>
        <dbReference type="ARBA" id="ARBA00022475"/>
    </source>
</evidence>
<proteinExistence type="predicted"/>
<evidence type="ECO:0008006" key="11">
    <source>
        <dbReference type="Google" id="ProtNLM"/>
    </source>
</evidence>
<comment type="caution">
    <text evidence="9">The sequence shown here is derived from an EMBL/GenBank/DDBJ whole genome shotgun (WGS) entry which is preliminary data.</text>
</comment>
<evidence type="ECO:0000256" key="1">
    <source>
        <dbReference type="ARBA" id="ARBA00004651"/>
    </source>
</evidence>
<name>A0A5A5S9B3_MICAE</name>
<dbReference type="PANTHER" id="PTHR43486">
    <property type="entry name" value="LIPID II FLIPPASE MURJ-RELATED"/>
    <property type="match status" value="1"/>
</dbReference>
<keyword evidence="2" id="KW-1003">Cell membrane</keyword>
<keyword evidence="7 8" id="KW-0472">Membrane</keyword>
<dbReference type="Pfam" id="PF03023">
    <property type="entry name" value="MurJ"/>
    <property type="match status" value="1"/>
</dbReference>
<protein>
    <recommendedName>
        <fullName evidence="11">Lipid II flippase MurJ</fullName>
    </recommendedName>
</protein>
<dbReference type="Proteomes" id="UP000324689">
    <property type="component" value="Unassembled WGS sequence"/>
</dbReference>
<dbReference type="InterPro" id="IPR004268">
    <property type="entry name" value="MurJ"/>
</dbReference>
<dbReference type="PANTHER" id="PTHR43486:SF1">
    <property type="entry name" value="LIPID II FLIPPASE MURJ-RELATED"/>
    <property type="match status" value="1"/>
</dbReference>
<accession>A0A5A5S9B3</accession>
<evidence type="ECO:0000256" key="6">
    <source>
        <dbReference type="ARBA" id="ARBA00022989"/>
    </source>
</evidence>
<dbReference type="EMBL" id="BHVQ01000095">
    <property type="protein sequence ID" value="GCA81962.1"/>
    <property type="molecule type" value="Genomic_DNA"/>
</dbReference>
<evidence type="ECO:0000256" key="7">
    <source>
        <dbReference type="ARBA" id="ARBA00023136"/>
    </source>
</evidence>
<dbReference type="GO" id="GO:0005886">
    <property type="term" value="C:plasma membrane"/>
    <property type="evidence" value="ECO:0007669"/>
    <property type="project" value="UniProtKB-SubCell"/>
</dbReference>
<dbReference type="AlphaFoldDB" id="A0A5A5S9B3"/>
<keyword evidence="4" id="KW-0133">Cell shape</keyword>
<gene>
    <name evidence="9" type="ORF">MiTs_03984</name>
</gene>
<feature type="transmembrane region" description="Helical" evidence="8">
    <location>
        <begin position="48"/>
        <end position="69"/>
    </location>
</feature>
<dbReference type="GO" id="GO:0008360">
    <property type="term" value="P:regulation of cell shape"/>
    <property type="evidence" value="ECO:0007669"/>
    <property type="project" value="UniProtKB-KW"/>
</dbReference>
<sequence length="157" mass="16722">MSVGKWVLYIPVKLNLTTRERFSAGTQKRVESINAVVFFRGVVITKKATSSLAGIAGIVAIATLISKVFGLVREQVIAAAYGVSPVVNAYAFAYVIPGFLLILLGGINGPFHSALVSVLAKRDKSESAPIVETVTTLVSGILLAVTFFLTVHIYPPM</sequence>
<comment type="subcellular location">
    <subcellularLocation>
        <location evidence="1">Cell membrane</location>
        <topology evidence="1">Multi-pass membrane protein</topology>
    </subcellularLocation>
</comment>
<keyword evidence="6 8" id="KW-1133">Transmembrane helix</keyword>
<evidence type="ECO:0000256" key="8">
    <source>
        <dbReference type="SAM" id="Phobius"/>
    </source>
</evidence>
<organism evidence="9 10">
    <name type="scientific">Microcystis aeruginosa NIES-2521</name>
    <dbReference type="NCBI Taxonomy" id="2303983"/>
    <lineage>
        <taxon>Bacteria</taxon>
        <taxon>Bacillati</taxon>
        <taxon>Cyanobacteriota</taxon>
        <taxon>Cyanophyceae</taxon>
        <taxon>Oscillatoriophycideae</taxon>
        <taxon>Chroococcales</taxon>
        <taxon>Microcystaceae</taxon>
        <taxon>Microcystis</taxon>
    </lineage>
</organism>
<keyword evidence="5" id="KW-0573">Peptidoglycan synthesis</keyword>
<reference evidence="9 10" key="1">
    <citation type="submission" date="2018-09" db="EMBL/GenBank/DDBJ databases">
        <title>Evolutionary history of phycoerythrin pigmentation in the water bloom-forming cyanobacterium Microcystis aeruginosa.</title>
        <authorList>
            <person name="Tanabe Y."/>
            <person name="Tanabe Y."/>
            <person name="Yamaguchi H."/>
        </authorList>
    </citation>
    <scope>NUCLEOTIDE SEQUENCE [LARGE SCALE GENOMIC DNA]</scope>
    <source>
        <strain evidence="9 10">NIES-2521</strain>
    </source>
</reference>
<feature type="transmembrane region" description="Helical" evidence="8">
    <location>
        <begin position="130"/>
        <end position="154"/>
    </location>
</feature>
<evidence type="ECO:0000313" key="10">
    <source>
        <dbReference type="Proteomes" id="UP000324689"/>
    </source>
</evidence>
<keyword evidence="3 8" id="KW-0812">Transmembrane</keyword>
<evidence type="ECO:0000256" key="4">
    <source>
        <dbReference type="ARBA" id="ARBA00022960"/>
    </source>
</evidence>
<dbReference type="GO" id="GO:0009252">
    <property type="term" value="P:peptidoglycan biosynthetic process"/>
    <property type="evidence" value="ECO:0007669"/>
    <property type="project" value="UniProtKB-KW"/>
</dbReference>